<evidence type="ECO:0000313" key="2">
    <source>
        <dbReference type="EMBL" id="ORX46149.1"/>
    </source>
</evidence>
<dbReference type="OrthoDB" id="2160750at2759"/>
<dbReference type="AlphaFoldDB" id="A0A1Y1V369"/>
<organism evidence="2 3">
    <name type="scientific">Piromyces finnis</name>
    <dbReference type="NCBI Taxonomy" id="1754191"/>
    <lineage>
        <taxon>Eukaryota</taxon>
        <taxon>Fungi</taxon>
        <taxon>Fungi incertae sedis</taxon>
        <taxon>Chytridiomycota</taxon>
        <taxon>Chytridiomycota incertae sedis</taxon>
        <taxon>Neocallimastigomycetes</taxon>
        <taxon>Neocallimastigales</taxon>
        <taxon>Neocallimastigaceae</taxon>
        <taxon>Piromyces</taxon>
    </lineage>
</organism>
<reference evidence="2 3" key="2">
    <citation type="submission" date="2016-08" db="EMBL/GenBank/DDBJ databases">
        <title>Pervasive Adenine N6-methylation of Active Genes in Fungi.</title>
        <authorList>
            <consortium name="DOE Joint Genome Institute"/>
            <person name="Mondo S.J."/>
            <person name="Dannebaum R.O."/>
            <person name="Kuo R.C."/>
            <person name="Labutti K."/>
            <person name="Haridas S."/>
            <person name="Kuo A."/>
            <person name="Salamov A."/>
            <person name="Ahrendt S.R."/>
            <person name="Lipzen A."/>
            <person name="Sullivan W."/>
            <person name="Andreopoulos W.B."/>
            <person name="Clum A."/>
            <person name="Lindquist E."/>
            <person name="Daum C."/>
            <person name="Ramamoorthy G.K."/>
            <person name="Gryganskyi A."/>
            <person name="Culley D."/>
            <person name="Magnuson J.K."/>
            <person name="James T.Y."/>
            <person name="O'Malley M.A."/>
            <person name="Stajich J.E."/>
            <person name="Spatafora J.W."/>
            <person name="Visel A."/>
            <person name="Grigoriev I.V."/>
        </authorList>
    </citation>
    <scope>NUCLEOTIDE SEQUENCE [LARGE SCALE GENOMIC DNA]</scope>
    <source>
        <strain evidence="3">finn</strain>
    </source>
</reference>
<protein>
    <recommendedName>
        <fullName evidence="4">Lebercilin domain-containing protein</fullName>
    </recommendedName>
</protein>
<name>A0A1Y1V369_9FUNG</name>
<feature type="coiled-coil region" evidence="1">
    <location>
        <begin position="198"/>
        <end position="332"/>
    </location>
</feature>
<evidence type="ECO:0008006" key="4">
    <source>
        <dbReference type="Google" id="ProtNLM"/>
    </source>
</evidence>
<sequence length="604" mass="70327">MILDNLSNKISPFIRKGKRFNVTVVRYTNLSNDNKTVQAYPFQQFNNTNIKNGQNIHNSLSTQNNSYNNNDYTFNSSLNQDNINENENVFNLSSNQSKEYNKNVKYESKILEERRRRSLSSIDITNKNKKNINIRKRAKSNVLSQININRDSIPNYKIYDKIENYDDVTSKVYLINNKGEVPTTKNTGISETALIAIKYKMNKQLEKEKENVAKLTEDNSVLQKRIKSLEKKLMETVRNNAANAYSLSLPQINELKQKNKKLKENIERQEIMMKMFKRRTLKESKENARTIKDLEKLQELSTRKIDNLVSEIDSLKKDKNHMENIIERYKSKFSSKNRLKTSLNNYSREKSFHKDSETEIQLPPIDNAESNTIFKTQSSNKLSKIPKFTKNSTDILINKSISTVKEKKSNGNLTSFNSNLPLIKNKSNVQNDRKIKDRSIYENKRKKNKVNQNDMKNKEFNLYEKPESSKGKVDELKNSFESIKEDNSIKNINGEARNTIMNNTINNGIKKNLKYNSLEKLKSNFTKNIEKNKKKALSSSEANKEKILAKSLERLDKDMKKLENIKNVDNKPIKPLGNKINDSNYNIEVVKSQIEYQVYIKGKK</sequence>
<evidence type="ECO:0000256" key="1">
    <source>
        <dbReference type="SAM" id="Coils"/>
    </source>
</evidence>
<comment type="caution">
    <text evidence="2">The sequence shown here is derived from an EMBL/GenBank/DDBJ whole genome shotgun (WGS) entry which is preliminary data.</text>
</comment>
<accession>A0A1Y1V369</accession>
<dbReference type="Proteomes" id="UP000193719">
    <property type="component" value="Unassembled WGS sequence"/>
</dbReference>
<dbReference type="EMBL" id="MCFH01000036">
    <property type="protein sequence ID" value="ORX46149.1"/>
    <property type="molecule type" value="Genomic_DNA"/>
</dbReference>
<keyword evidence="3" id="KW-1185">Reference proteome</keyword>
<gene>
    <name evidence="2" type="ORF">BCR36DRAFT_357221</name>
</gene>
<feature type="coiled-coil region" evidence="1">
    <location>
        <begin position="515"/>
        <end position="565"/>
    </location>
</feature>
<proteinExistence type="predicted"/>
<evidence type="ECO:0000313" key="3">
    <source>
        <dbReference type="Proteomes" id="UP000193719"/>
    </source>
</evidence>
<keyword evidence="1" id="KW-0175">Coiled coil</keyword>
<reference evidence="2 3" key="1">
    <citation type="submission" date="2016-08" db="EMBL/GenBank/DDBJ databases">
        <title>Genomes of anaerobic fungi encode conserved fungal cellulosomes for biomass hydrolysis.</title>
        <authorList>
            <consortium name="DOE Joint Genome Institute"/>
            <person name="Haitjema C.H."/>
            <person name="Gilmore S.P."/>
            <person name="Henske J.K."/>
            <person name="Solomon K.V."/>
            <person name="De Groot R."/>
            <person name="Kuo A."/>
            <person name="Mondo S.J."/>
            <person name="Salamov A.A."/>
            <person name="Labutti K."/>
            <person name="Zhao Z."/>
            <person name="Chiniquy J."/>
            <person name="Barry K."/>
            <person name="Brewer H.M."/>
            <person name="Purvine S.O."/>
            <person name="Wright A.T."/>
            <person name="Boxma B."/>
            <person name="Van Alen T."/>
            <person name="Hackstein J.H."/>
            <person name="Baker S.E."/>
            <person name="Grigoriev I.V."/>
            <person name="O'Malley M.A."/>
        </authorList>
    </citation>
    <scope>NUCLEOTIDE SEQUENCE [LARGE SCALE GENOMIC DNA]</scope>
    <source>
        <strain evidence="3">finn</strain>
    </source>
</reference>